<feature type="region of interest" description="Disordered" evidence="9">
    <location>
        <begin position="636"/>
        <end position="677"/>
    </location>
</feature>
<comment type="subunit">
    <text evidence="6">Occurs in many kinds of cells as a complex with monomeric actin in a 1:1 ratio.</text>
</comment>
<dbReference type="Pfam" id="PF00235">
    <property type="entry name" value="Profilin"/>
    <property type="match status" value="1"/>
</dbReference>
<dbReference type="InterPro" id="IPR005455">
    <property type="entry name" value="PFN_euk"/>
</dbReference>
<keyword evidence="4 7" id="KW-0009">Actin-binding</keyword>
<dbReference type="PRINTS" id="PR00392">
    <property type="entry name" value="PROFILIN"/>
</dbReference>
<protein>
    <recommendedName>
        <fullName evidence="7">Profilin</fullName>
    </recommendedName>
</protein>
<keyword evidence="5 6" id="KW-0206">Cytoskeleton</keyword>
<evidence type="ECO:0000256" key="6">
    <source>
        <dbReference type="RuleBase" id="RU003908"/>
    </source>
</evidence>
<dbReference type="InterPro" id="IPR036140">
    <property type="entry name" value="PFN_sf"/>
</dbReference>
<evidence type="ECO:0000256" key="1">
    <source>
        <dbReference type="ARBA" id="ARBA00004245"/>
    </source>
</evidence>
<evidence type="ECO:0000256" key="8">
    <source>
        <dbReference type="SAM" id="Coils"/>
    </source>
</evidence>
<feature type="coiled-coil region" evidence="8">
    <location>
        <begin position="360"/>
        <end position="392"/>
    </location>
</feature>
<comment type="function">
    <text evidence="6">Binds to actin and affects the structure of the cytoskeleton. At high concentrations, profilin prevents the polymerization of actin, whereas it enhances it at low concentrations.</text>
</comment>
<proteinExistence type="inferred from homology"/>
<evidence type="ECO:0000256" key="4">
    <source>
        <dbReference type="ARBA" id="ARBA00023203"/>
    </source>
</evidence>
<feature type="region of interest" description="Disordered" evidence="9">
    <location>
        <begin position="233"/>
        <end position="350"/>
    </location>
</feature>
<evidence type="ECO:0000256" key="3">
    <source>
        <dbReference type="ARBA" id="ARBA00022490"/>
    </source>
</evidence>
<keyword evidence="8" id="KW-0175">Coiled coil</keyword>
<dbReference type="PANTHER" id="PTHR11604:SF0">
    <property type="entry name" value="PROFILIN"/>
    <property type="match status" value="1"/>
</dbReference>
<feature type="compositionally biased region" description="Basic and acidic residues" evidence="9">
    <location>
        <begin position="269"/>
        <end position="294"/>
    </location>
</feature>
<evidence type="ECO:0000256" key="9">
    <source>
        <dbReference type="SAM" id="MobiDB-lite"/>
    </source>
</evidence>
<dbReference type="PRINTS" id="PR01640">
    <property type="entry name" value="PROFILINPLNT"/>
</dbReference>
<feature type="region of interest" description="Disordered" evidence="9">
    <location>
        <begin position="520"/>
        <end position="584"/>
    </location>
</feature>
<evidence type="ECO:0000313" key="11">
    <source>
        <dbReference type="Proteomes" id="UP000815677"/>
    </source>
</evidence>
<dbReference type="Gene3D" id="3.30.450.30">
    <property type="entry name" value="Dynein light chain 2a, cytoplasmic"/>
    <property type="match status" value="1"/>
</dbReference>
<dbReference type="EMBL" id="DF849179">
    <property type="protein sequence ID" value="GAT55923.1"/>
    <property type="molecule type" value="Genomic_DNA"/>
</dbReference>
<dbReference type="InterPro" id="IPR027310">
    <property type="entry name" value="Profilin_CS"/>
</dbReference>
<feature type="compositionally biased region" description="Polar residues" evidence="9">
    <location>
        <begin position="561"/>
        <end position="577"/>
    </location>
</feature>
<dbReference type="SMART" id="SM00392">
    <property type="entry name" value="PROF"/>
    <property type="match status" value="1"/>
</dbReference>
<evidence type="ECO:0000256" key="7">
    <source>
        <dbReference type="RuleBase" id="RU003909"/>
    </source>
</evidence>
<dbReference type="PROSITE" id="PS00414">
    <property type="entry name" value="PROFILIN"/>
    <property type="match status" value="1"/>
</dbReference>
<dbReference type="PANTHER" id="PTHR11604">
    <property type="entry name" value="PROFILIN"/>
    <property type="match status" value="1"/>
</dbReference>
<accession>A0ABQ0LXT7</accession>
<evidence type="ECO:0000256" key="5">
    <source>
        <dbReference type="ARBA" id="ARBA00023212"/>
    </source>
</evidence>
<keyword evidence="11" id="KW-1185">Reference proteome</keyword>
<comment type="subcellular location">
    <subcellularLocation>
        <location evidence="1">Cytoplasm</location>
        <location evidence="1">Cytoskeleton</location>
    </subcellularLocation>
</comment>
<feature type="coiled-coil region" evidence="8">
    <location>
        <begin position="741"/>
        <end position="768"/>
    </location>
</feature>
<comment type="similarity">
    <text evidence="2 7">Belongs to the profilin family.</text>
</comment>
<organism evidence="10 11">
    <name type="scientific">Mycena chlorophos</name>
    <name type="common">Agaric fungus</name>
    <name type="synonym">Agaricus chlorophos</name>
    <dbReference type="NCBI Taxonomy" id="658473"/>
    <lineage>
        <taxon>Eukaryota</taxon>
        <taxon>Fungi</taxon>
        <taxon>Dikarya</taxon>
        <taxon>Basidiomycota</taxon>
        <taxon>Agaricomycotina</taxon>
        <taxon>Agaricomycetes</taxon>
        <taxon>Agaricomycetidae</taxon>
        <taxon>Agaricales</taxon>
        <taxon>Marasmiineae</taxon>
        <taxon>Mycenaceae</taxon>
        <taxon>Mycena</taxon>
    </lineage>
</organism>
<dbReference type="SUPFAM" id="SSF55770">
    <property type="entry name" value="Profilin (actin-binding protein)"/>
    <property type="match status" value="1"/>
</dbReference>
<dbReference type="Proteomes" id="UP000815677">
    <property type="component" value="Unassembled WGS sequence"/>
</dbReference>
<name>A0ABQ0LXT7_MYCCL</name>
<evidence type="ECO:0000256" key="2">
    <source>
        <dbReference type="ARBA" id="ARBA00010058"/>
    </source>
</evidence>
<keyword evidence="3" id="KW-0963">Cytoplasm</keyword>
<dbReference type="InterPro" id="IPR048278">
    <property type="entry name" value="PFN"/>
</dbReference>
<reference evidence="10" key="1">
    <citation type="submission" date="2014-09" db="EMBL/GenBank/DDBJ databases">
        <title>Genome sequence of the luminous mushroom Mycena chlorophos for searching fungal bioluminescence genes.</title>
        <authorList>
            <person name="Tanaka Y."/>
            <person name="Kasuga D."/>
            <person name="Oba Y."/>
            <person name="Hase S."/>
            <person name="Sato K."/>
            <person name="Oba Y."/>
            <person name="Sakakibara Y."/>
        </authorList>
    </citation>
    <scope>NUCLEOTIDE SEQUENCE</scope>
</reference>
<feature type="compositionally biased region" description="Polar residues" evidence="9">
    <location>
        <begin position="541"/>
        <end position="552"/>
    </location>
</feature>
<feature type="coiled-coil region" evidence="8">
    <location>
        <begin position="416"/>
        <end position="445"/>
    </location>
</feature>
<evidence type="ECO:0000313" key="10">
    <source>
        <dbReference type="EMBL" id="GAT55923.1"/>
    </source>
</evidence>
<dbReference type="CDD" id="cd00148">
    <property type="entry name" value="PROF"/>
    <property type="match status" value="1"/>
</dbReference>
<gene>
    <name evidence="10" type="ORF">MCHLO_12637</name>
</gene>
<sequence length="821" mass="89263">MSWQAYVDTNLLGTGKIHKAAILGLQGGVWASSAGYNLSTDEQKAIIAAFTDPASAQSNGLRLQGVKFFTTKADERVIHGKKGGDGYTIVKTKQAVLVAEYQAPTQAAEAGPVVESLGDYLIGVGCSRRPPRRVDGFTDLVTLGLGHAQPKKETISVVYAGRIRFSCTCPHDSTVYRAWMNIDSSKNRDNQFQHLLSSLSVEQIAVSERPLWSGAVPNGNANVLQWKPDKGLFAVPPPSSEDESHARADSASSAKWSWDRPESTSSSARSHDPWSKNRRREAAAEPTLRIKPEPVEMSIPLTPQVEDVPSTPPTRTPSKRTINRNRNTSTPSKWPLEKSPSTSTGPPAAIDSHWHASEHLEEVQTELAEIRAEALQTELSEIRRRIAGEKQRERAVLEQLRTLGTVESANIDDDADSEARVRLRKIEAQLEEERARRRIAEAFAEDIRRECRAPFIIKQGSVLHKAIASKIESGMAGKEDVVAACSIERMEMKVISKADGELLPELGRSCSFSVPAPPPGLASDAVQSGPSGSVPLLNVPGPSSSRAAQSNEPPRDALWAASTSANGHRSSSAQHNDLSTREPYPRSPVAALVVPTIASPNKGSIASSIASSRHSSPRLAAPVPVEDTTILANGSLVHEPTEEDAVESQGAPMEDEMDISRSPSPIPGLGAGSSRTPTELAEQLTCELLDIRREIAVNLTKERAIIAALADLASGTPQPMPDTEQPELAVDERLFVEQIRVDFLNRELERLRDSRGEVEDAIKAVAREKRPPFVSPALLDVFRDGLFLEMARRIGRSRTVQEITEDVQRQTLLRGTRAARS</sequence>